<dbReference type="SMART" id="SM00320">
    <property type="entry name" value="WD40"/>
    <property type="match status" value="5"/>
</dbReference>
<keyword evidence="6" id="KW-1185">Reference proteome</keyword>
<name>A0A8B7RK18_HIPAR</name>
<dbReference type="InterPro" id="IPR051242">
    <property type="entry name" value="WD-EF-hand_domain"/>
</dbReference>
<keyword evidence="2" id="KW-0677">Repeat</keyword>
<keyword evidence="5" id="KW-0812">Transmembrane</keyword>
<dbReference type="Gene3D" id="2.130.10.10">
    <property type="entry name" value="YVTN repeat-like/Quinoprotein amine dehydrogenase"/>
    <property type="match status" value="2"/>
</dbReference>
<feature type="repeat" description="WD" evidence="3">
    <location>
        <begin position="204"/>
        <end position="245"/>
    </location>
</feature>
<gene>
    <name evidence="7" type="primary">LOC109384384</name>
</gene>
<evidence type="ECO:0000256" key="5">
    <source>
        <dbReference type="SAM" id="Phobius"/>
    </source>
</evidence>
<reference evidence="7" key="1">
    <citation type="submission" date="2025-08" db="UniProtKB">
        <authorList>
            <consortium name="RefSeq"/>
        </authorList>
    </citation>
    <scope>IDENTIFICATION</scope>
    <source>
        <tissue evidence="7">Muscle</tissue>
    </source>
</reference>
<evidence type="ECO:0000256" key="2">
    <source>
        <dbReference type="ARBA" id="ARBA00022737"/>
    </source>
</evidence>
<dbReference type="PROSITE" id="PS50082">
    <property type="entry name" value="WD_REPEATS_2"/>
    <property type="match status" value="2"/>
</dbReference>
<dbReference type="InterPro" id="IPR015943">
    <property type="entry name" value="WD40/YVTN_repeat-like_dom_sf"/>
</dbReference>
<feature type="repeat" description="WD" evidence="3">
    <location>
        <begin position="599"/>
        <end position="633"/>
    </location>
</feature>
<keyword evidence="5" id="KW-0472">Membrane</keyword>
<evidence type="ECO:0000256" key="3">
    <source>
        <dbReference type="PROSITE-ProRule" id="PRU00221"/>
    </source>
</evidence>
<dbReference type="InterPro" id="IPR035921">
    <property type="entry name" value="F/V-ATP_Csub_sf"/>
</dbReference>
<feature type="transmembrane region" description="Helical" evidence="5">
    <location>
        <begin position="53"/>
        <end position="76"/>
    </location>
</feature>
<keyword evidence="3" id="KW-0853">WD repeat</keyword>
<organism evidence="6 7">
    <name type="scientific">Hipposideros armiger</name>
    <name type="common">Great Himalayan leaf-nosed bat</name>
    <dbReference type="NCBI Taxonomy" id="186990"/>
    <lineage>
        <taxon>Eukaryota</taxon>
        <taxon>Metazoa</taxon>
        <taxon>Chordata</taxon>
        <taxon>Craniata</taxon>
        <taxon>Vertebrata</taxon>
        <taxon>Euteleostomi</taxon>
        <taxon>Mammalia</taxon>
        <taxon>Eutheria</taxon>
        <taxon>Laurasiatheria</taxon>
        <taxon>Chiroptera</taxon>
        <taxon>Yinpterochiroptera</taxon>
        <taxon>Rhinolophoidea</taxon>
        <taxon>Hipposideridae</taxon>
        <taxon>Hipposideros</taxon>
    </lineage>
</organism>
<dbReference type="InterPro" id="IPR001680">
    <property type="entry name" value="WD40_rpt"/>
</dbReference>
<dbReference type="InterPro" id="IPR036322">
    <property type="entry name" value="WD40_repeat_dom_sf"/>
</dbReference>
<dbReference type="Proteomes" id="UP000694851">
    <property type="component" value="Unplaced"/>
</dbReference>
<sequence length="755" mass="84528">MDGGQLSRYSRSEDQVKFALSDMSEAKSSLEYASFFMVMDALATMVFNSLGAAYVVMAGITAINGLVVAVLIANSLNEGLSLYRSFLQLGAGLSNIRVWDLQDYVCLHSFCGKLFGLGNCPITSAYCHKNDNTLICSTYSIGILKGCMDTQGPRKPRKNTTYDTPLCAVLYSKIFKQVVSGCLSGVVSVWDISTGNGMMEFSVTGDQQVELTAMSLDEPERCLLTGLRDGTIKMWNYSTGKCLLTFPNPDKLEISGVIHMNKVFYVTGWSKRITYYMFHKAMSVLSCQHWQTFHTEDVLSMAKYQNHFLGTSSYNGDILFWNVNMFKPILKFNASDSPLPLLPKKVQQERDNFLVKRHRPSEPVVEQKWALKTSKWPLGPSPKTVANANLRQNLTSAPPVMRHPRDKEPAGPVPLQKSPLNAVSPKQFRMFYDKQPFFQEAERRKGDLQKMLLQSNTSVEKIIFLQSRPRLPHTATLMSSCIDGYIYAWSIHGNGGLLGKFPVDLNDNRDVVVGAMATDENDWILVTGDCKGYIKIWDIKDYCAHADGQSSPPSGTNQFRLLIPKSSQIDLPDYIPLEDKEVVAGQTISLVPPKLLIAWKGHLDSVSDILYVNSFQLVISAGQDWNVKAWKLSGDAIGTFGLSLWERLQDVQVVGDHELHKRLKKEDGSIDASQKAHPEMQDERDFAEALVYQRREQVALMSLLNGKADTEDEAWAKLQKITLTSPWAGERSPEAIEKSWYILHRSVTPMPSPPP</sequence>
<dbReference type="PANTHER" id="PTHR44324">
    <property type="entry name" value="WD40 REPEAT DOMAIN 95"/>
    <property type="match status" value="1"/>
</dbReference>
<dbReference type="PANTHER" id="PTHR44324:SF6">
    <property type="entry name" value="EF-HAND CALCIUM BINDING DOMAIN 8"/>
    <property type="match status" value="1"/>
</dbReference>
<dbReference type="OrthoDB" id="5980302at2759"/>
<proteinExistence type="predicted"/>
<dbReference type="Gene3D" id="1.20.120.610">
    <property type="entry name" value="lithium bound rotor ring of v- atpase"/>
    <property type="match status" value="1"/>
</dbReference>
<evidence type="ECO:0000256" key="1">
    <source>
        <dbReference type="ARBA" id="ARBA00014901"/>
    </source>
</evidence>
<feature type="region of interest" description="Disordered" evidence="4">
    <location>
        <begin position="396"/>
        <end position="419"/>
    </location>
</feature>
<dbReference type="RefSeq" id="XP_019501237.1">
    <property type="nucleotide sequence ID" value="XM_019645692.1"/>
</dbReference>
<evidence type="ECO:0000313" key="7">
    <source>
        <dbReference type="RefSeq" id="XP_019501237.1"/>
    </source>
</evidence>
<evidence type="ECO:0000313" key="6">
    <source>
        <dbReference type="Proteomes" id="UP000694851"/>
    </source>
</evidence>
<dbReference type="KEGG" id="hai:109384384"/>
<keyword evidence="5" id="KW-1133">Transmembrane helix</keyword>
<protein>
    <recommendedName>
        <fullName evidence="1">WD repeat-containing protein on Y chromosome</fullName>
    </recommendedName>
</protein>
<dbReference type="AlphaFoldDB" id="A0A8B7RK18"/>
<accession>A0A8B7RK18</accession>
<dbReference type="GeneID" id="109384384"/>
<evidence type="ECO:0000256" key="4">
    <source>
        <dbReference type="SAM" id="MobiDB-lite"/>
    </source>
</evidence>
<dbReference type="SUPFAM" id="SSF50978">
    <property type="entry name" value="WD40 repeat-like"/>
    <property type="match status" value="2"/>
</dbReference>